<name>A0A7G8LLK4_9CAUD</name>
<protein>
    <submittedName>
        <fullName evidence="1">Uncharacterized protein</fullName>
    </submittedName>
</protein>
<dbReference type="GeneID" id="77928440"/>
<organism evidence="1 2">
    <name type="scientific">Gordonia phage Bunnybear</name>
    <dbReference type="NCBI Taxonomy" id="2762398"/>
    <lineage>
        <taxon>Viruses</taxon>
        <taxon>Duplodnaviria</taxon>
        <taxon>Heunggongvirae</taxon>
        <taxon>Uroviricota</taxon>
        <taxon>Caudoviricetes</taxon>
        <taxon>Nymbaxtervirinae</taxon>
        <taxon>Nymphadoravirus</taxon>
        <taxon>Nymphadoravirus bunnybear</taxon>
    </lineage>
</organism>
<sequence length="97" mass="11513">MTDIQPTAMTGELVTHPQPLTVAELIVRLRELPQDLPVVVNDSERGFEWERVDAQLVDVQVDRWRDGRLFRLEWTDDYEKRRHPDREYARAVVIDGW</sequence>
<accession>A0A7G8LLK4</accession>
<dbReference type="RefSeq" id="YP_010652617.1">
    <property type="nucleotide sequence ID" value="NC_070787.1"/>
</dbReference>
<gene>
    <name evidence="1" type="primary">70</name>
    <name evidence="1" type="ORF">SEA_BUNNYBEAR_70</name>
</gene>
<dbReference type="EMBL" id="MT723938">
    <property type="protein sequence ID" value="QNJ58126.1"/>
    <property type="molecule type" value="Genomic_DNA"/>
</dbReference>
<dbReference type="Proteomes" id="UP000515907">
    <property type="component" value="Segment"/>
</dbReference>
<keyword evidence="2" id="KW-1185">Reference proteome</keyword>
<dbReference type="KEGG" id="vg:77928440"/>
<evidence type="ECO:0000313" key="1">
    <source>
        <dbReference type="EMBL" id="QNJ58126.1"/>
    </source>
</evidence>
<reference evidence="1 2" key="1">
    <citation type="submission" date="2020-07" db="EMBL/GenBank/DDBJ databases">
        <authorList>
            <person name="Bortz R.L."/>
            <person name="Anton Mahfoud A."/>
            <person name="Chodavarapu S."/>
            <person name="Choudhry I."/>
            <person name="Gan A.J."/>
            <person name="Gay E.L."/>
            <person name="Gonzales G.R."/>
            <person name="Hicks J.N."/>
            <person name="Jones A."/>
            <person name="Kistler A."/>
            <person name="Lee G.D."/>
            <person name="Lynch M.R."/>
            <person name="Mandava A."/>
            <person name="Manivannan M."/>
            <person name="Paterson C.E."/>
            <person name="Pepsin N."/>
            <person name="Perry J.M."/>
            <person name="Reddy A."/>
            <person name="Riley H.L."/>
            <person name="Schmersal J.N."/>
            <person name="Sequeira A."/>
            <person name="Butela K.A."/>
            <person name="Garlena R.A."/>
            <person name="Russell D.A."/>
            <person name="Pope W.H."/>
            <person name="Jacobs-Sera D."/>
            <person name="Hatfull G.F."/>
        </authorList>
    </citation>
    <scope>NUCLEOTIDE SEQUENCE [LARGE SCALE GENOMIC DNA]</scope>
</reference>
<proteinExistence type="predicted"/>
<evidence type="ECO:0000313" key="2">
    <source>
        <dbReference type="Proteomes" id="UP000515907"/>
    </source>
</evidence>